<accession>A0A2T1DTB6</accession>
<evidence type="ECO:0000313" key="2">
    <source>
        <dbReference type="Proteomes" id="UP000239576"/>
    </source>
</evidence>
<proteinExistence type="predicted"/>
<sequence length="417" mass="46179">MMELNTAWNAQAGIFAALETPTSMPTWLAQSHPLDTNVGWSQTRLGEHAASLEASHTASTGTPSLIQQDLYFGQTRSNGCPISEAEFQRFVDSIITPRFSAGLTIFNAEGQLRKYSGEDGITVITLYAEDTSESQAAIDQIVKRYRQQFGASVLQVTNEDELKVGFGVDENLIDNDPVPELIQVDLSFGRNIGNVEGVSQKQFQAFVDREITPRFPLGLTNFDAKGQFLSGNGQLIREPSETISLIIEDTQANETAIDEIVAAYIKQFQQESVLIAVNEDITVAFGPTQDLIDNDPIPERIQVDLFFGRNIGGVEGVSESQFQDFLNTAVGGYFKQFTVLDADGQFLSSTDDLVRERSKEVSLVIEDTQANENAINAVVSDYIKRFQQESVLVVVDEDIRVNRNPAKSKRWDTNNTR</sequence>
<name>A0A2T1DTB6_9CYAN</name>
<reference evidence="1 2" key="2">
    <citation type="submission" date="2018-03" db="EMBL/GenBank/DDBJ databases">
        <title>The ancient ancestry and fast evolution of plastids.</title>
        <authorList>
            <person name="Moore K.R."/>
            <person name="Magnabosco C."/>
            <person name="Momper L."/>
            <person name="Gold D.A."/>
            <person name="Bosak T."/>
            <person name="Fournier G.P."/>
        </authorList>
    </citation>
    <scope>NUCLEOTIDE SEQUENCE [LARGE SCALE GENOMIC DNA]</scope>
    <source>
        <strain evidence="1 2">ULC18</strain>
    </source>
</reference>
<dbReference type="Proteomes" id="UP000239576">
    <property type="component" value="Unassembled WGS sequence"/>
</dbReference>
<evidence type="ECO:0008006" key="3">
    <source>
        <dbReference type="Google" id="ProtNLM"/>
    </source>
</evidence>
<evidence type="ECO:0000313" key="1">
    <source>
        <dbReference type="EMBL" id="PSB23743.1"/>
    </source>
</evidence>
<dbReference type="AlphaFoldDB" id="A0A2T1DTB6"/>
<organism evidence="1 2">
    <name type="scientific">Stenomitos frigidus ULC18</name>
    <dbReference type="NCBI Taxonomy" id="2107698"/>
    <lineage>
        <taxon>Bacteria</taxon>
        <taxon>Bacillati</taxon>
        <taxon>Cyanobacteriota</taxon>
        <taxon>Cyanophyceae</taxon>
        <taxon>Leptolyngbyales</taxon>
        <taxon>Leptolyngbyaceae</taxon>
        <taxon>Stenomitos</taxon>
    </lineage>
</organism>
<gene>
    <name evidence="1" type="ORF">C7B82_29880</name>
</gene>
<comment type="caution">
    <text evidence="1">The sequence shown here is derived from an EMBL/GenBank/DDBJ whole genome shotgun (WGS) entry which is preliminary data.</text>
</comment>
<dbReference type="Pfam" id="PF12098">
    <property type="entry name" value="DUF3574"/>
    <property type="match status" value="3"/>
</dbReference>
<reference evidence="2" key="1">
    <citation type="submission" date="2018-02" db="EMBL/GenBank/DDBJ databases">
        <authorList>
            <person name="Moore K."/>
            <person name="Momper L."/>
        </authorList>
    </citation>
    <scope>NUCLEOTIDE SEQUENCE [LARGE SCALE GENOMIC DNA]</scope>
    <source>
        <strain evidence="2">ULC18</strain>
    </source>
</reference>
<keyword evidence="2" id="KW-1185">Reference proteome</keyword>
<dbReference type="EMBL" id="PVWK01000159">
    <property type="protein sequence ID" value="PSB23743.1"/>
    <property type="molecule type" value="Genomic_DNA"/>
</dbReference>
<protein>
    <recommendedName>
        <fullName evidence="3">DUF3574 domain-containing protein</fullName>
    </recommendedName>
</protein>
<dbReference type="OrthoDB" id="794286at2"/>
<dbReference type="InterPro" id="IPR021957">
    <property type="entry name" value="DUF3574"/>
</dbReference>